<dbReference type="Proteomes" id="UP001432322">
    <property type="component" value="Unassembled WGS sequence"/>
</dbReference>
<dbReference type="EMBL" id="BTSY01000002">
    <property type="protein sequence ID" value="GMT12694.1"/>
    <property type="molecule type" value="Genomic_DNA"/>
</dbReference>
<dbReference type="PROSITE" id="PS00028">
    <property type="entry name" value="ZINC_FINGER_C2H2_1"/>
    <property type="match status" value="1"/>
</dbReference>
<evidence type="ECO:0000259" key="3">
    <source>
        <dbReference type="PROSITE" id="PS50157"/>
    </source>
</evidence>
<dbReference type="PROSITE" id="PS50157">
    <property type="entry name" value="ZINC_FINGER_C2H2_2"/>
    <property type="match status" value="1"/>
</dbReference>
<protein>
    <recommendedName>
        <fullName evidence="3">C2H2-type domain-containing protein</fullName>
    </recommendedName>
</protein>
<keyword evidence="1" id="KW-0862">Zinc</keyword>
<dbReference type="GO" id="GO:0008270">
    <property type="term" value="F:zinc ion binding"/>
    <property type="evidence" value="ECO:0007669"/>
    <property type="project" value="UniProtKB-KW"/>
</dbReference>
<keyword evidence="1" id="KW-0479">Metal-binding</keyword>
<feature type="non-terminal residue" evidence="4">
    <location>
        <position position="1"/>
    </location>
</feature>
<feature type="compositionally biased region" description="Basic and acidic residues" evidence="2">
    <location>
        <begin position="496"/>
        <end position="506"/>
    </location>
</feature>
<proteinExistence type="predicted"/>
<feature type="region of interest" description="Disordered" evidence="2">
    <location>
        <begin position="496"/>
        <end position="532"/>
    </location>
</feature>
<evidence type="ECO:0000313" key="4">
    <source>
        <dbReference type="EMBL" id="GMT12694.1"/>
    </source>
</evidence>
<feature type="compositionally biased region" description="Low complexity" evidence="2">
    <location>
        <begin position="337"/>
        <end position="356"/>
    </location>
</feature>
<dbReference type="InterPro" id="IPR013087">
    <property type="entry name" value="Znf_C2H2_type"/>
</dbReference>
<evidence type="ECO:0000256" key="2">
    <source>
        <dbReference type="SAM" id="MobiDB-lite"/>
    </source>
</evidence>
<gene>
    <name evidence="4" type="ORF">PFISCL1PPCAC_3991</name>
</gene>
<accession>A0AAV5UZY3</accession>
<reference evidence="4" key="1">
    <citation type="submission" date="2023-10" db="EMBL/GenBank/DDBJ databases">
        <title>Genome assembly of Pristionchus species.</title>
        <authorList>
            <person name="Yoshida K."/>
            <person name="Sommer R.J."/>
        </authorList>
    </citation>
    <scope>NUCLEOTIDE SEQUENCE</scope>
    <source>
        <strain evidence="4">RS5133</strain>
    </source>
</reference>
<organism evidence="4 5">
    <name type="scientific">Pristionchus fissidentatus</name>
    <dbReference type="NCBI Taxonomy" id="1538716"/>
    <lineage>
        <taxon>Eukaryota</taxon>
        <taxon>Metazoa</taxon>
        <taxon>Ecdysozoa</taxon>
        <taxon>Nematoda</taxon>
        <taxon>Chromadorea</taxon>
        <taxon>Rhabditida</taxon>
        <taxon>Rhabditina</taxon>
        <taxon>Diplogasteromorpha</taxon>
        <taxon>Diplogasteroidea</taxon>
        <taxon>Neodiplogasteridae</taxon>
        <taxon>Pristionchus</taxon>
    </lineage>
</organism>
<name>A0AAV5UZY3_9BILA</name>
<feature type="region of interest" description="Disordered" evidence="2">
    <location>
        <begin position="119"/>
        <end position="142"/>
    </location>
</feature>
<dbReference type="SMART" id="SM00355">
    <property type="entry name" value="ZnF_C2H2"/>
    <property type="match status" value="3"/>
</dbReference>
<feature type="compositionally biased region" description="Acidic residues" evidence="2">
    <location>
        <begin position="507"/>
        <end position="516"/>
    </location>
</feature>
<sequence length="532" mass="57946">PTVSLASVGGPTVSLASVGGPTASLASISCGAPATVILPRPIYMPLPTVSTRPPPVTIPALLPTPTSTVSTDISQRVPIVRIDSTECSPLDMNLLPAEIAVQVKQRLAVTVAAVPPPPTAALPEHKQPPTHRSAFSPVKNSPVYSEVSTEGSTIASSLGNQQDIAPSLCNRAGGELASTSKSNSVDEEMEMMGDEFGSRPEDLFVGRQRRAEHIAFHRKMKALLKSIRDADLVCKLCAKRVDRHDNAFKAHIAEHATGGTLECRYCGFDTPSRIEMNQHMGERHPNGSERAYTDKRDHLKMIEIMHDCFAKVPKFPKKDPALVKPRGPRKKRSVDGSEPSSASASASEASASSAPAWHSTDTFENILVRFCTDGGVDHGEDDAEVDASDTAPLATEATCGCGDEVPRNPSALLSHVKTLHARYRCTDCNDVLETSTDVRKHTVRMHGGDEETYAERIVDHLMVDSIRERFLECFITKRSTMDKTFCVQVLQNNAADEREKLQKTGDEAESDMNEEEKEMRKETEIKEEPVDC</sequence>
<evidence type="ECO:0000313" key="5">
    <source>
        <dbReference type="Proteomes" id="UP001432322"/>
    </source>
</evidence>
<feature type="region of interest" description="Disordered" evidence="2">
    <location>
        <begin position="319"/>
        <end position="356"/>
    </location>
</feature>
<dbReference type="Gene3D" id="3.30.160.60">
    <property type="entry name" value="Classic Zinc Finger"/>
    <property type="match status" value="1"/>
</dbReference>
<feature type="compositionally biased region" description="Basic and acidic residues" evidence="2">
    <location>
        <begin position="517"/>
        <end position="532"/>
    </location>
</feature>
<feature type="domain" description="C2H2-type" evidence="3">
    <location>
        <begin position="423"/>
        <end position="451"/>
    </location>
</feature>
<evidence type="ECO:0000256" key="1">
    <source>
        <dbReference type="PROSITE-ProRule" id="PRU00042"/>
    </source>
</evidence>
<comment type="caution">
    <text evidence="4">The sequence shown here is derived from an EMBL/GenBank/DDBJ whole genome shotgun (WGS) entry which is preliminary data.</text>
</comment>
<dbReference type="AlphaFoldDB" id="A0AAV5UZY3"/>
<keyword evidence="1" id="KW-0863">Zinc-finger</keyword>
<keyword evidence="5" id="KW-1185">Reference proteome</keyword>